<dbReference type="InterPro" id="IPR003760">
    <property type="entry name" value="PnrA-like"/>
</dbReference>
<evidence type="ECO:0000313" key="3">
    <source>
        <dbReference type="EMBL" id="RHE38848.1"/>
    </source>
</evidence>
<dbReference type="AlphaFoldDB" id="A0A414J385"/>
<dbReference type="InterPro" id="IPR052910">
    <property type="entry name" value="ABC-Purine-Binding"/>
</dbReference>
<accession>A0A414J385</accession>
<evidence type="ECO:0000256" key="1">
    <source>
        <dbReference type="ARBA" id="ARBA00022729"/>
    </source>
</evidence>
<dbReference type="RefSeq" id="WP_118050541.1">
    <property type="nucleotide sequence ID" value="NZ_CABJFK010000010.1"/>
</dbReference>
<feature type="domain" description="ABC transporter substrate-binding protein PnrA-like" evidence="2">
    <location>
        <begin position="294"/>
        <end position="476"/>
    </location>
</feature>
<dbReference type="GO" id="GO:0005886">
    <property type="term" value="C:plasma membrane"/>
    <property type="evidence" value="ECO:0007669"/>
    <property type="project" value="InterPro"/>
</dbReference>
<sequence>MASFTMEDYQKAYKLGKKDYQARMMRGELPTLQVLDDILPPKGSYSEVPLGLVQIPIDQIVGTKSDGRSNAFAGNFMPILRENTEFAYKWATLSQSHIDKGIREPIKAYEYMNKFYVQEGNKRVSVLKYFDAVSVPGYVTRVLPPRTDQKENKLYYEFVDFYAVTQINYIWFTKPGSFVRLQAAFGKGPKDVWTDDDRLLFSSVYSRFSIEYEALGGKKLSITTGDAFLAFLTIYNYEVIDQKTTNEMKELVAKTWEEFKLLEHNQEIDLKMDPSRIEKKSLLDRLLPASTPKLKIAFLYAKTPATSAWTYAHELGRLHLEQTFPEEVTTECYENLTQDLAEKAIYEAIRKDCNIIFTTTPEFVKASVQAAIDHPNVKILNCSLNTSHRYIRTYYARMYEAKFLMGAVAGAMSENGQLAYIADYPIFGTIANINAFALGAKMINPRARVYLEWSTLKDVDIRLAMENVQKKGVTVVSGKDMVIPEDASRYFGLYHLTEEGPHNLAMPLWHWGKFYEQLIRTIMDGTWKYDDNKDETKAINYWWGLSAEVIDVIYSQKLPIGTQKLLSMLKHAIATGEYHPFSGILYSQDGMIQSDPNKILSPEEIITMNWLADNVVGAIPASWELTEQAKPVTEQSGVEKQKG</sequence>
<protein>
    <submittedName>
        <fullName evidence="3">BMP family ABC transporter substrate-binding protein</fullName>
    </submittedName>
</protein>
<evidence type="ECO:0000259" key="2">
    <source>
        <dbReference type="Pfam" id="PF02608"/>
    </source>
</evidence>
<organism evidence="3 4">
    <name type="scientific">Blautia obeum</name>
    <dbReference type="NCBI Taxonomy" id="40520"/>
    <lineage>
        <taxon>Bacteria</taxon>
        <taxon>Bacillati</taxon>
        <taxon>Bacillota</taxon>
        <taxon>Clostridia</taxon>
        <taxon>Lachnospirales</taxon>
        <taxon>Lachnospiraceae</taxon>
        <taxon>Blautia</taxon>
    </lineage>
</organism>
<dbReference type="Gene3D" id="3.40.50.2300">
    <property type="match status" value="2"/>
</dbReference>
<proteinExistence type="predicted"/>
<keyword evidence="1" id="KW-0732">Signal</keyword>
<dbReference type="PANTHER" id="PTHR43208">
    <property type="entry name" value="ABC TRANSPORTER SUBSTRATE-BINDING PROTEIN"/>
    <property type="match status" value="1"/>
</dbReference>
<gene>
    <name evidence="3" type="ORF">DW740_12625</name>
</gene>
<dbReference type="EMBL" id="QSKF01000010">
    <property type="protein sequence ID" value="RHE38848.1"/>
    <property type="molecule type" value="Genomic_DNA"/>
</dbReference>
<reference evidence="3 4" key="1">
    <citation type="submission" date="2018-08" db="EMBL/GenBank/DDBJ databases">
        <title>A genome reference for cultivated species of the human gut microbiota.</title>
        <authorList>
            <person name="Zou Y."/>
            <person name="Xue W."/>
            <person name="Luo G."/>
        </authorList>
    </citation>
    <scope>NUCLEOTIDE SEQUENCE [LARGE SCALE GENOMIC DNA]</scope>
    <source>
        <strain evidence="3 4">AM28-23</strain>
    </source>
</reference>
<dbReference type="PANTHER" id="PTHR43208:SF1">
    <property type="entry name" value="ABC TRANSPORTER SUBSTRATE-BINDING PROTEIN"/>
    <property type="match status" value="1"/>
</dbReference>
<dbReference type="Proteomes" id="UP000283745">
    <property type="component" value="Unassembled WGS sequence"/>
</dbReference>
<name>A0A414J385_9FIRM</name>
<evidence type="ECO:0000313" key="4">
    <source>
        <dbReference type="Proteomes" id="UP000283745"/>
    </source>
</evidence>
<comment type="caution">
    <text evidence="3">The sequence shown here is derived from an EMBL/GenBank/DDBJ whole genome shotgun (WGS) entry which is preliminary data.</text>
</comment>
<dbReference type="Pfam" id="PF02608">
    <property type="entry name" value="Bmp"/>
    <property type="match status" value="1"/>
</dbReference>